<feature type="binding site" evidence="4">
    <location>
        <position position="123"/>
    </location>
    <ligand>
        <name>pyridoxal 5'-phosphate</name>
        <dbReference type="ChEBI" id="CHEBI:597326"/>
    </ligand>
</feature>
<dbReference type="InterPro" id="IPR015422">
    <property type="entry name" value="PyrdxlP-dep_Trfase_small"/>
</dbReference>
<evidence type="ECO:0000256" key="4">
    <source>
        <dbReference type="HAMAP-Rule" id="MF_01970"/>
    </source>
</evidence>
<protein>
    <recommendedName>
        <fullName evidence="4 5">Kynureninase</fullName>
        <ecNumber evidence="4 5">3.7.1.3</ecNumber>
    </recommendedName>
    <alternativeName>
        <fullName evidence="4">L-kynurenine hydrolase</fullName>
    </alternativeName>
</protein>
<dbReference type="Gene3D" id="3.90.1150.10">
    <property type="entry name" value="Aspartate Aminotransferase, domain 1"/>
    <property type="match status" value="1"/>
</dbReference>
<evidence type="ECO:0000256" key="3">
    <source>
        <dbReference type="ARBA" id="ARBA00022898"/>
    </source>
</evidence>
<feature type="binding site" evidence="4">
    <location>
        <begin position="154"/>
        <end position="157"/>
    </location>
    <ligand>
        <name>pyridoxal 5'-phosphate</name>
        <dbReference type="ChEBI" id="CHEBI:597326"/>
    </ligand>
</feature>
<feature type="binding site" evidence="4">
    <location>
        <position position="226"/>
    </location>
    <ligand>
        <name>pyridoxal 5'-phosphate</name>
        <dbReference type="ChEBI" id="CHEBI:597326"/>
    </ligand>
</feature>
<accession>A0ABV7RB34</accession>
<keyword evidence="2 4" id="KW-0378">Hydrolase</keyword>
<evidence type="ECO:0000313" key="9">
    <source>
        <dbReference type="Proteomes" id="UP001595741"/>
    </source>
</evidence>
<dbReference type="EC" id="3.7.1.3" evidence="4 5"/>
<dbReference type="GO" id="GO:0030429">
    <property type="term" value="F:kynureninase activity"/>
    <property type="evidence" value="ECO:0007669"/>
    <property type="project" value="UniProtKB-EC"/>
</dbReference>
<feature type="binding site" evidence="4">
    <location>
        <position position="229"/>
    </location>
    <ligand>
        <name>pyridoxal 5'-phosphate</name>
        <dbReference type="ChEBI" id="CHEBI:597326"/>
    </ligand>
</feature>
<dbReference type="Gene3D" id="3.40.640.10">
    <property type="entry name" value="Type I PLP-dependent aspartate aminotransferase-like (Major domain)"/>
    <property type="match status" value="1"/>
</dbReference>
<feature type="region of interest" description="Disordered" evidence="7">
    <location>
        <begin position="1"/>
        <end position="23"/>
    </location>
</feature>
<keyword evidence="3 4" id="KW-0663">Pyridoxal phosphate</keyword>
<dbReference type="RefSeq" id="WP_386087988.1">
    <property type="nucleotide sequence ID" value="NZ_JBHRXN010000006.1"/>
</dbReference>
<dbReference type="Pfam" id="PF22580">
    <property type="entry name" value="KYNU_C"/>
    <property type="match status" value="1"/>
</dbReference>
<feature type="binding site" evidence="4">
    <location>
        <position position="307"/>
    </location>
    <ligand>
        <name>pyridoxal 5'-phosphate</name>
        <dbReference type="ChEBI" id="CHEBI:597326"/>
    </ligand>
</feature>
<feature type="binding site" evidence="4">
    <location>
        <position position="122"/>
    </location>
    <ligand>
        <name>pyridoxal 5'-phosphate</name>
        <dbReference type="ChEBI" id="CHEBI:597326"/>
    </ligand>
</feature>
<comment type="similarity">
    <text evidence="4 6">Belongs to the kynureninase family.</text>
</comment>
<dbReference type="NCBIfam" id="TIGR01814">
    <property type="entry name" value="kynureninase"/>
    <property type="match status" value="1"/>
</dbReference>
<dbReference type="PANTHER" id="PTHR14084">
    <property type="entry name" value="KYNURENINASE"/>
    <property type="match status" value="1"/>
</dbReference>
<dbReference type="HAMAP" id="MF_01970">
    <property type="entry name" value="Kynureninase"/>
    <property type="match status" value="1"/>
</dbReference>
<keyword evidence="1 4" id="KW-0662">Pyridine nucleotide biosynthesis</keyword>
<feature type="binding site" evidence="4">
    <location>
        <position position="251"/>
    </location>
    <ligand>
        <name>pyridoxal 5'-phosphate</name>
        <dbReference type="ChEBI" id="CHEBI:597326"/>
    </ligand>
</feature>
<comment type="cofactor">
    <cofactor evidence="4 6">
        <name>pyridoxal 5'-phosphate</name>
        <dbReference type="ChEBI" id="CHEBI:597326"/>
    </cofactor>
</comment>
<evidence type="ECO:0000313" key="8">
    <source>
        <dbReference type="EMBL" id="MFC3531023.1"/>
    </source>
</evidence>
<dbReference type="PANTHER" id="PTHR14084:SF0">
    <property type="entry name" value="KYNURENINASE"/>
    <property type="match status" value="1"/>
</dbReference>
<name>A0ABV7RB34_9NEIS</name>
<reference evidence="9" key="1">
    <citation type="journal article" date="2019" name="Int. J. Syst. Evol. Microbiol.">
        <title>The Global Catalogue of Microorganisms (GCM) 10K type strain sequencing project: providing services to taxonomists for standard genome sequencing and annotation.</title>
        <authorList>
            <consortium name="The Broad Institute Genomics Platform"/>
            <consortium name="The Broad Institute Genome Sequencing Center for Infectious Disease"/>
            <person name="Wu L."/>
            <person name="Ma J."/>
        </authorList>
    </citation>
    <scope>NUCLEOTIDE SEQUENCE [LARGE SCALE GENOMIC DNA]</scope>
    <source>
        <strain evidence="9">KCTC 42742</strain>
    </source>
</reference>
<comment type="subunit">
    <text evidence="4 6">Homodimer.</text>
</comment>
<comment type="function">
    <text evidence="4 6">Catalyzes the cleavage of L-kynurenine (L-Kyn) and L-3-hydroxykynurenine (L-3OHKyn) into anthranilic acid (AA) and 3-hydroxyanthranilic acid (3-OHAA), respectively.</text>
</comment>
<evidence type="ECO:0000256" key="1">
    <source>
        <dbReference type="ARBA" id="ARBA00022642"/>
    </source>
</evidence>
<organism evidence="8 9">
    <name type="scientific">Vogesella facilis</name>
    <dbReference type="NCBI Taxonomy" id="1655232"/>
    <lineage>
        <taxon>Bacteria</taxon>
        <taxon>Pseudomonadati</taxon>
        <taxon>Pseudomonadota</taxon>
        <taxon>Betaproteobacteria</taxon>
        <taxon>Neisseriales</taxon>
        <taxon>Chromobacteriaceae</taxon>
        <taxon>Vogesella</taxon>
    </lineage>
</organism>
<dbReference type="InterPro" id="IPR015424">
    <property type="entry name" value="PyrdxlP-dep_Trfase"/>
</dbReference>
<gene>
    <name evidence="4 8" type="primary">kynU</name>
    <name evidence="8" type="ORF">ACFOLG_02380</name>
</gene>
<dbReference type="EMBL" id="JBHRXN010000006">
    <property type="protein sequence ID" value="MFC3531023.1"/>
    <property type="molecule type" value="Genomic_DNA"/>
</dbReference>
<feature type="modified residue" description="N6-(pyridoxal phosphate)lysine" evidence="4">
    <location>
        <position position="252"/>
    </location>
</feature>
<comment type="pathway">
    <text evidence="4 6">Amino-acid degradation; L-kynurenine degradation; L-alanine and anthranilate from L-kynurenine: step 1/1.</text>
</comment>
<evidence type="ECO:0000256" key="7">
    <source>
        <dbReference type="SAM" id="MobiDB-lite"/>
    </source>
</evidence>
<comment type="catalytic activity">
    <reaction evidence="6">
        <text>3-hydroxy-L-kynurenine + H2O = 3-hydroxyanthranilate + L-alanine + H(+)</text>
        <dbReference type="Rhea" id="RHEA:25143"/>
        <dbReference type="ChEBI" id="CHEBI:15377"/>
        <dbReference type="ChEBI" id="CHEBI:15378"/>
        <dbReference type="ChEBI" id="CHEBI:36559"/>
        <dbReference type="ChEBI" id="CHEBI:57972"/>
        <dbReference type="ChEBI" id="CHEBI:58125"/>
        <dbReference type="EC" id="3.7.1.3"/>
    </reaction>
</comment>
<proteinExistence type="inferred from homology"/>
<dbReference type="PIRSF" id="PIRSF038800">
    <property type="entry name" value="KYNU"/>
    <property type="match status" value="1"/>
</dbReference>
<keyword evidence="9" id="KW-1185">Reference proteome</keyword>
<dbReference type="Proteomes" id="UP001595741">
    <property type="component" value="Unassembled WGS sequence"/>
</dbReference>
<dbReference type="InterPro" id="IPR015421">
    <property type="entry name" value="PyrdxlP-dep_Trfase_major"/>
</dbReference>
<comment type="catalytic activity">
    <reaction evidence="4 6">
        <text>L-kynurenine + H2O = anthranilate + L-alanine + H(+)</text>
        <dbReference type="Rhea" id="RHEA:16813"/>
        <dbReference type="ChEBI" id="CHEBI:15377"/>
        <dbReference type="ChEBI" id="CHEBI:15378"/>
        <dbReference type="ChEBI" id="CHEBI:16567"/>
        <dbReference type="ChEBI" id="CHEBI:57959"/>
        <dbReference type="ChEBI" id="CHEBI:57972"/>
        <dbReference type="EC" id="3.7.1.3"/>
    </reaction>
</comment>
<sequence>MDNGAANVPEIAAAGPPGTTERNTDMLTRADCLAADARDPLASFKPQFNLPQGVIYLDGNSLGAQPKAAMARCAEVVAQEWGVGLIRSWNSAGWFELPGRLGNKLAKLIGAGENEVVVTDTTSLNLFKALAAAVRIQQQDQPARRVIVSERDNFPTDIYMIEGMIDLLQQGYQLRLIDDALPLEQALDADVAVLALSHVNYRTGAMYDMAAVSAQAHRHGALVIWDLAHAAGAVQVDLNAAEADFAVGCTYKYLNGGPGSPAFIWVAPRHQDRFWQPLSGWWGHNRPFAMADNYQPAHGIRRFLCGTQPITSLAMVECGLDVSLQADMADIRAKSLALTELFIQLVEQRCGQHPLTLITPREHGKRGSHVSYRHPQGFAVMQALIARGVIGDYREPEVLRFGVTPLYLGHADIWDAVEVLRDILDSGSWDRPEFHRRASVT</sequence>
<dbReference type="InterPro" id="IPR010111">
    <property type="entry name" value="Kynureninase"/>
</dbReference>
<evidence type="ECO:0000256" key="2">
    <source>
        <dbReference type="ARBA" id="ARBA00022801"/>
    </source>
</evidence>
<dbReference type="SUPFAM" id="SSF53383">
    <property type="entry name" value="PLP-dependent transferases"/>
    <property type="match status" value="1"/>
</dbReference>
<comment type="caution">
    <text evidence="8">The sequence shown here is derived from an EMBL/GenBank/DDBJ whole genome shotgun (WGS) entry which is preliminary data.</text>
</comment>
<feature type="binding site" evidence="4">
    <location>
        <position position="281"/>
    </location>
    <ligand>
        <name>pyridoxal 5'-phosphate</name>
        <dbReference type="ChEBI" id="CHEBI:597326"/>
    </ligand>
</feature>
<evidence type="ECO:0000256" key="5">
    <source>
        <dbReference type="NCBIfam" id="TIGR01814"/>
    </source>
</evidence>
<comment type="pathway">
    <text evidence="4 6">Cofactor biosynthesis; NAD(+) biosynthesis; quinolinate from L-kynurenine: step 2/3.</text>
</comment>
<comment type="caution">
    <text evidence="4">Lacks conserved residue(s) required for the propagation of feature annotation.</text>
</comment>
<evidence type="ECO:0000256" key="6">
    <source>
        <dbReference type="PIRNR" id="PIRNR038800"/>
    </source>
</evidence>